<protein>
    <submittedName>
        <fullName evidence="1">Uncharacterized protein</fullName>
    </submittedName>
</protein>
<dbReference type="RefSeq" id="WP_179240920.1">
    <property type="nucleotide sequence ID" value="NZ_CP058595.1"/>
</dbReference>
<gene>
    <name evidence="1" type="ORF">HYG79_04230</name>
</gene>
<proteinExistence type="predicted"/>
<sequence>MKLDAAINRLIWRFGEFDHIYINEKDITAINKIVDFVNFKQERTFQENLHFAKLYTYNLGYFLEKYNTTIDKAIAHRELHHLLDKPFENYVEDLTSQINLSIKYNVLNKAGCKLDKHPASESKIEKSKNLNSLKRLLEDDDVRRVFIGDAWNKKEVEAGLKVQINNFLNGI</sequence>
<name>A0A7H9AMA1_9FLAO</name>
<accession>A0A7H9AMA1</accession>
<reference evidence="1 2" key="1">
    <citation type="journal article" date="2006" name="Int. J. Syst. Evol. Microbiol.">
        <title>Costertonia aggregata gen. nov., sp. nov., a mesophilic marine bacterium of the family Flavobacteriaceae, isolated from a mature biofilm.</title>
        <authorList>
            <person name="Kwon K.K."/>
            <person name="Lee Y.K."/>
            <person name="Lee H.K."/>
        </authorList>
    </citation>
    <scope>NUCLEOTIDE SEQUENCE [LARGE SCALE GENOMIC DNA]</scope>
    <source>
        <strain evidence="1 2">KCCM 42265</strain>
    </source>
</reference>
<dbReference type="KEGG" id="cagg:HYG79_04230"/>
<dbReference type="EMBL" id="CP058595">
    <property type="protein sequence ID" value="QLG44586.1"/>
    <property type="molecule type" value="Genomic_DNA"/>
</dbReference>
<evidence type="ECO:0000313" key="2">
    <source>
        <dbReference type="Proteomes" id="UP000509302"/>
    </source>
</evidence>
<keyword evidence="2" id="KW-1185">Reference proteome</keyword>
<dbReference type="AlphaFoldDB" id="A0A7H9AMA1"/>
<dbReference type="Proteomes" id="UP000509302">
    <property type="component" value="Chromosome"/>
</dbReference>
<evidence type="ECO:0000313" key="1">
    <source>
        <dbReference type="EMBL" id="QLG44586.1"/>
    </source>
</evidence>
<organism evidence="1 2">
    <name type="scientific">Costertonia aggregata</name>
    <dbReference type="NCBI Taxonomy" id="343403"/>
    <lineage>
        <taxon>Bacteria</taxon>
        <taxon>Pseudomonadati</taxon>
        <taxon>Bacteroidota</taxon>
        <taxon>Flavobacteriia</taxon>
        <taxon>Flavobacteriales</taxon>
        <taxon>Flavobacteriaceae</taxon>
        <taxon>Costertonia</taxon>
    </lineage>
</organism>